<dbReference type="InterPro" id="IPR014729">
    <property type="entry name" value="Rossmann-like_a/b/a_fold"/>
</dbReference>
<dbReference type="PANTHER" id="PTHR46268">
    <property type="entry name" value="STRESS RESPONSE PROTEIN NHAX"/>
    <property type="match status" value="1"/>
</dbReference>
<evidence type="ECO:0000313" key="4">
    <source>
        <dbReference type="Proteomes" id="UP000199416"/>
    </source>
</evidence>
<keyword evidence="4" id="KW-1185">Reference proteome</keyword>
<dbReference type="EMBL" id="FMZF01000004">
    <property type="protein sequence ID" value="SDC91893.1"/>
    <property type="molecule type" value="Genomic_DNA"/>
</dbReference>
<name>A0A1G6QHU9_9ACTN</name>
<dbReference type="Proteomes" id="UP000199416">
    <property type="component" value="Unassembled WGS sequence"/>
</dbReference>
<dbReference type="InterPro" id="IPR006016">
    <property type="entry name" value="UspA"/>
</dbReference>
<feature type="domain" description="UspA" evidence="2">
    <location>
        <begin position="132"/>
        <end position="268"/>
    </location>
</feature>
<gene>
    <name evidence="3" type="ORF">SAMN05660690_2921</name>
</gene>
<comment type="similarity">
    <text evidence="1">Belongs to the universal stress protein A family.</text>
</comment>
<accession>A0A1G6QHU9</accession>
<dbReference type="Pfam" id="PF00582">
    <property type="entry name" value="Usp"/>
    <property type="match status" value="2"/>
</dbReference>
<reference evidence="4" key="1">
    <citation type="submission" date="2016-10" db="EMBL/GenBank/DDBJ databases">
        <authorList>
            <person name="Varghese N."/>
            <person name="Submissions S."/>
        </authorList>
    </citation>
    <scope>NUCLEOTIDE SEQUENCE [LARGE SCALE GENOMIC DNA]</scope>
    <source>
        <strain evidence="4">DSM 45421</strain>
    </source>
</reference>
<evidence type="ECO:0000256" key="1">
    <source>
        <dbReference type="ARBA" id="ARBA00008791"/>
    </source>
</evidence>
<evidence type="ECO:0000313" key="3">
    <source>
        <dbReference type="EMBL" id="SDC91893.1"/>
    </source>
</evidence>
<proteinExistence type="inferred from homology"/>
<dbReference type="PANTHER" id="PTHR46268:SF6">
    <property type="entry name" value="UNIVERSAL STRESS PROTEIN UP12"/>
    <property type="match status" value="1"/>
</dbReference>
<organism evidence="3 4">
    <name type="scientific">Geodermatophilus telluris</name>
    <dbReference type="NCBI Taxonomy" id="1190417"/>
    <lineage>
        <taxon>Bacteria</taxon>
        <taxon>Bacillati</taxon>
        <taxon>Actinomycetota</taxon>
        <taxon>Actinomycetes</taxon>
        <taxon>Geodermatophilales</taxon>
        <taxon>Geodermatophilaceae</taxon>
        <taxon>Geodermatophilus</taxon>
    </lineage>
</organism>
<dbReference type="AlphaFoldDB" id="A0A1G6QHU9"/>
<dbReference type="SUPFAM" id="SSF52402">
    <property type="entry name" value="Adenine nucleotide alpha hydrolases-like"/>
    <property type="match status" value="2"/>
</dbReference>
<protein>
    <submittedName>
        <fullName evidence="3">Universal stress protein family protein</fullName>
    </submittedName>
</protein>
<evidence type="ECO:0000259" key="2">
    <source>
        <dbReference type="Pfam" id="PF00582"/>
    </source>
</evidence>
<dbReference type="STRING" id="1190417.SAMN05660690_2921"/>
<feature type="domain" description="UspA" evidence="2">
    <location>
        <begin position="10"/>
        <end position="120"/>
    </location>
</feature>
<sequence>MTADGPVLPVVAAYDGSHASVRAAQLAAGAARRRGARLHLLHTWLDVPDRLRARADTDLVTVSRSLAGAGTEVSSSVREGDPVEALRAASAAAQLVVVGHQDGTAHAVAASARCPVVVVPHDLMSIVVRGRRSVVVGVEGSTDADDVLPFAFAEAASRRTDLLAVHAWRERPHTAQQDAEGPFVDWGAVRDREERVLRVALGRWRQRWPDVVVREAVVRERTASVLLAAALTAELLVIGHRRRGPLATRRSTTRAVLHRATGPVAVVPLAPADAS</sequence>
<dbReference type="Gene3D" id="3.40.50.620">
    <property type="entry name" value="HUPs"/>
    <property type="match status" value="2"/>
</dbReference>